<sequence>MVLVSCGSKPSKESIEAYQAKVFERGDISLPYRILLPKEFDPQKSYPLVLVLHGAGERGLDNEAQLTHGSSVFLEPENREKFPAIVVFPQCPEESYWANVDRQRKLMTFNFTFQPAGEATPAMKSLQALFDELLQNHKIDRSRIYVGGLSMGGMGTFEFVRRNPGTIAAAFAICGGAHPDTAANLTDTKWWVFHGDADMVVDYEHSVEIVNALKEQGAEVQFTTYEGVNHNSWENAFAEPDLLPWLFSNQLK</sequence>
<dbReference type="Gene3D" id="3.40.50.1820">
    <property type="entry name" value="alpha/beta hydrolase"/>
    <property type="match status" value="1"/>
</dbReference>
<dbReference type="InterPro" id="IPR003140">
    <property type="entry name" value="PLipase/COase/thioEstase"/>
</dbReference>
<dbReference type="Pfam" id="PF02230">
    <property type="entry name" value="Abhydrolase_2"/>
    <property type="match status" value="1"/>
</dbReference>
<feature type="domain" description="Phospholipase/carboxylesterase/thioesterase" evidence="2">
    <location>
        <begin position="43"/>
        <end position="237"/>
    </location>
</feature>
<dbReference type="AlphaFoldDB" id="A0A6L9EAV7"/>
<dbReference type="PANTHER" id="PTHR43037">
    <property type="entry name" value="UNNAMED PRODUCT-RELATED"/>
    <property type="match status" value="1"/>
</dbReference>
<evidence type="ECO:0000313" key="3">
    <source>
        <dbReference type="EMBL" id="NAS11876.1"/>
    </source>
</evidence>
<dbReference type="PANTHER" id="PTHR43037:SF1">
    <property type="entry name" value="BLL1128 PROTEIN"/>
    <property type="match status" value="1"/>
</dbReference>
<evidence type="ECO:0000313" key="4">
    <source>
        <dbReference type="Proteomes" id="UP000475249"/>
    </source>
</evidence>
<name>A0A6L9EAV7_9FLAO</name>
<keyword evidence="4" id="KW-1185">Reference proteome</keyword>
<dbReference type="Proteomes" id="UP000475249">
    <property type="component" value="Unassembled WGS sequence"/>
</dbReference>
<protein>
    <submittedName>
        <fullName evidence="3">Prolyl oligopeptidase family serine peptidase</fullName>
    </submittedName>
</protein>
<dbReference type="EMBL" id="WXYO01000003">
    <property type="protein sequence ID" value="NAS11876.1"/>
    <property type="molecule type" value="Genomic_DNA"/>
</dbReference>
<dbReference type="GO" id="GO:0016787">
    <property type="term" value="F:hydrolase activity"/>
    <property type="evidence" value="ECO:0007669"/>
    <property type="project" value="InterPro"/>
</dbReference>
<comment type="caution">
    <text evidence="3">The sequence shown here is derived from an EMBL/GenBank/DDBJ whole genome shotgun (WGS) entry which is preliminary data.</text>
</comment>
<evidence type="ECO:0000256" key="1">
    <source>
        <dbReference type="ARBA" id="ARBA00022729"/>
    </source>
</evidence>
<dbReference type="SUPFAM" id="SSF53474">
    <property type="entry name" value="alpha/beta-Hydrolases"/>
    <property type="match status" value="1"/>
</dbReference>
<dbReference type="InterPro" id="IPR050955">
    <property type="entry name" value="Plant_Biomass_Hydrol_Est"/>
</dbReference>
<evidence type="ECO:0000259" key="2">
    <source>
        <dbReference type="Pfam" id="PF02230"/>
    </source>
</evidence>
<accession>A0A6L9EAV7</accession>
<dbReference type="InterPro" id="IPR029058">
    <property type="entry name" value="AB_hydrolase_fold"/>
</dbReference>
<gene>
    <name evidence="3" type="ORF">GTQ38_07685</name>
</gene>
<keyword evidence="1" id="KW-0732">Signal</keyword>
<organism evidence="3 4">
    <name type="scientific">Poritiphilus flavus</name>
    <dbReference type="NCBI Taxonomy" id="2697053"/>
    <lineage>
        <taxon>Bacteria</taxon>
        <taxon>Pseudomonadati</taxon>
        <taxon>Bacteroidota</taxon>
        <taxon>Flavobacteriia</taxon>
        <taxon>Flavobacteriales</taxon>
        <taxon>Flavobacteriaceae</taxon>
        <taxon>Poritiphilus</taxon>
    </lineage>
</organism>
<reference evidence="3 4" key="1">
    <citation type="submission" date="2020-01" db="EMBL/GenBank/DDBJ databases">
        <title>Bacteria diversity of Porities sp.</title>
        <authorList>
            <person name="Wang G."/>
        </authorList>
    </citation>
    <scope>NUCLEOTIDE SEQUENCE [LARGE SCALE GENOMIC DNA]</scope>
    <source>
        <strain evidence="3 4">R33</strain>
    </source>
</reference>
<proteinExistence type="predicted"/>